<evidence type="ECO:0000313" key="8">
    <source>
        <dbReference type="Proteomes" id="UP000225108"/>
    </source>
</evidence>
<name>A0A2G3PLC7_WILMA</name>
<dbReference type="FunFam" id="1.20.1260.100:FF:000001">
    <property type="entry name" value="translocator protein 2"/>
    <property type="match status" value="1"/>
</dbReference>
<dbReference type="PIRSF" id="PIRSF005859">
    <property type="entry name" value="PBR"/>
    <property type="match status" value="1"/>
</dbReference>
<evidence type="ECO:0000256" key="5">
    <source>
        <dbReference type="ARBA" id="ARBA00023136"/>
    </source>
</evidence>
<dbReference type="InterPro" id="IPR004307">
    <property type="entry name" value="TspO_MBR"/>
</dbReference>
<dbReference type="GO" id="GO:0016020">
    <property type="term" value="C:membrane"/>
    <property type="evidence" value="ECO:0007669"/>
    <property type="project" value="UniProtKB-SubCell"/>
</dbReference>
<dbReference type="AlphaFoldDB" id="A0A2G3PLC7"/>
<evidence type="ECO:0000313" key="7">
    <source>
        <dbReference type="EMBL" id="PHV66601.1"/>
    </source>
</evidence>
<keyword evidence="4 6" id="KW-1133">Transmembrane helix</keyword>
<comment type="subcellular location">
    <subcellularLocation>
        <location evidence="1">Membrane</location>
        <topology evidence="1">Multi-pass membrane protein</topology>
    </subcellularLocation>
</comment>
<accession>A0A2G3PLC7</accession>
<dbReference type="Gene3D" id="1.20.1260.100">
    <property type="entry name" value="TspO/MBR protein"/>
    <property type="match status" value="1"/>
</dbReference>
<evidence type="ECO:0000256" key="6">
    <source>
        <dbReference type="SAM" id="Phobius"/>
    </source>
</evidence>
<dbReference type="Proteomes" id="UP000225108">
    <property type="component" value="Unassembled WGS sequence"/>
</dbReference>
<dbReference type="CDD" id="cd15904">
    <property type="entry name" value="TSPO_MBR"/>
    <property type="match status" value="1"/>
</dbReference>
<proteinExistence type="inferred from homology"/>
<dbReference type="EMBL" id="PEBD01000008">
    <property type="protein sequence ID" value="PHV66601.1"/>
    <property type="molecule type" value="Genomic_DNA"/>
</dbReference>
<sequence>MRSLVKTSAAAGLTAGIGALASQDVNTRWYRKLSKPPFQPPSVAFPIVWTALYSDVAISSAVVVDRLHEQGRHIDAAAFERALYLNLVLNGSWTWVFFKAHRLDAATATAGALTLSCVDLVRRAQPGSPIASTALVPYAAWCAFATVLSAAIWRRNRWPQN</sequence>
<protein>
    <submittedName>
        <fullName evidence="7">TspO protein</fullName>
    </submittedName>
</protein>
<evidence type="ECO:0000256" key="2">
    <source>
        <dbReference type="ARBA" id="ARBA00007524"/>
    </source>
</evidence>
<comment type="similarity">
    <text evidence="2">Belongs to the TspO/BZRP family.</text>
</comment>
<keyword evidence="3 6" id="KW-0812">Transmembrane</keyword>
<dbReference type="Pfam" id="PF03073">
    <property type="entry name" value="TspO_MBR"/>
    <property type="match status" value="1"/>
</dbReference>
<dbReference type="PANTHER" id="PTHR10057">
    <property type="entry name" value="PERIPHERAL-TYPE BENZODIAZEPINE RECEPTOR"/>
    <property type="match status" value="1"/>
</dbReference>
<evidence type="ECO:0000256" key="1">
    <source>
        <dbReference type="ARBA" id="ARBA00004141"/>
    </source>
</evidence>
<dbReference type="RefSeq" id="WP_099382636.1">
    <property type="nucleotide sequence ID" value="NZ_PEBD01000008.1"/>
</dbReference>
<reference evidence="7 8" key="1">
    <citation type="submission" date="2017-10" db="EMBL/GenBank/DDBJ databases">
        <title>The draft genome sequence of Williamsia sp. BULT 1.1 isolated from the semi-arid grassland soils from South Africa.</title>
        <authorList>
            <person name="Kabwe M.H."/>
            <person name="Govender N."/>
            <person name="Mutseka Lunga P."/>
            <person name="Vikram S."/>
            <person name="Makhalanyane T.P."/>
        </authorList>
    </citation>
    <scope>NUCLEOTIDE SEQUENCE [LARGE SCALE GENOMIC DNA]</scope>
    <source>
        <strain evidence="7 8">BULT 1.1</strain>
    </source>
</reference>
<gene>
    <name evidence="7" type="ORF">CSW57_09855</name>
</gene>
<organism evidence="7 8">
    <name type="scientific">Williamsia marianensis</name>
    <dbReference type="NCBI Taxonomy" id="85044"/>
    <lineage>
        <taxon>Bacteria</taxon>
        <taxon>Bacillati</taxon>
        <taxon>Actinomycetota</taxon>
        <taxon>Actinomycetes</taxon>
        <taxon>Mycobacteriales</taxon>
        <taxon>Nocardiaceae</taxon>
        <taxon>Williamsia</taxon>
    </lineage>
</organism>
<dbReference type="InterPro" id="IPR038330">
    <property type="entry name" value="TspO/MBR-related_sf"/>
</dbReference>
<keyword evidence="5 6" id="KW-0472">Membrane</keyword>
<evidence type="ECO:0000256" key="3">
    <source>
        <dbReference type="ARBA" id="ARBA00022692"/>
    </source>
</evidence>
<evidence type="ECO:0000256" key="4">
    <source>
        <dbReference type="ARBA" id="ARBA00022989"/>
    </source>
</evidence>
<dbReference type="PANTHER" id="PTHR10057:SF16">
    <property type="entry name" value="PERIPHERAL-TYPE BENZODIAZEPINE RECEPTOR-RELATED"/>
    <property type="match status" value="1"/>
</dbReference>
<feature type="transmembrane region" description="Helical" evidence="6">
    <location>
        <begin position="130"/>
        <end position="153"/>
    </location>
</feature>
<comment type="caution">
    <text evidence="7">The sequence shown here is derived from an EMBL/GenBank/DDBJ whole genome shotgun (WGS) entry which is preliminary data.</text>
</comment>